<dbReference type="Gene3D" id="3.80.10.10">
    <property type="entry name" value="Ribonuclease Inhibitor"/>
    <property type="match status" value="1"/>
</dbReference>
<dbReference type="InParanoid" id="A0A1Y2G5C6"/>
<evidence type="ECO:0000313" key="2">
    <source>
        <dbReference type="Proteomes" id="UP000193467"/>
    </source>
</evidence>
<dbReference type="AlphaFoldDB" id="A0A1Y2G5C6"/>
<accession>A0A1Y2G5C6</accession>
<reference evidence="1 2" key="1">
    <citation type="submission" date="2016-07" db="EMBL/GenBank/DDBJ databases">
        <title>Pervasive Adenine N6-methylation of Active Genes in Fungi.</title>
        <authorList>
            <consortium name="DOE Joint Genome Institute"/>
            <person name="Mondo S.J."/>
            <person name="Dannebaum R.O."/>
            <person name="Kuo R.C."/>
            <person name="Labutti K."/>
            <person name="Haridas S."/>
            <person name="Kuo A."/>
            <person name="Salamov A."/>
            <person name="Ahrendt S.R."/>
            <person name="Lipzen A."/>
            <person name="Sullivan W."/>
            <person name="Andreopoulos W.B."/>
            <person name="Clum A."/>
            <person name="Lindquist E."/>
            <person name="Daum C."/>
            <person name="Ramamoorthy G.K."/>
            <person name="Gryganskyi A."/>
            <person name="Culley D."/>
            <person name="Magnuson J.K."/>
            <person name="James T.Y."/>
            <person name="O'Malley M.A."/>
            <person name="Stajich J.E."/>
            <person name="Spatafora J.W."/>
            <person name="Visel A."/>
            <person name="Grigoriev I.V."/>
        </authorList>
    </citation>
    <scope>NUCLEOTIDE SEQUENCE [LARGE SCALE GENOMIC DNA]</scope>
    <source>
        <strain evidence="1 2">62-1032</strain>
    </source>
</reference>
<feature type="non-terminal residue" evidence="1">
    <location>
        <position position="261"/>
    </location>
</feature>
<keyword evidence="2" id="KW-1185">Reference proteome</keyword>
<name>A0A1Y2G5C6_9BASI</name>
<dbReference type="EMBL" id="MCGR01000001">
    <property type="protein sequence ID" value="ORY92557.1"/>
    <property type="molecule type" value="Genomic_DNA"/>
</dbReference>
<sequence>MLRRLLGASPGLRSFCYISESLLGVSVDLELLAEFAPNLEDIVLGTVVILDSRTLDTQTSTLSFPKLRQLALRHIDAGAPYLPSLALNAPSLNTLMLSFAWKNFDVSKLEQGLQTFADHLKVLSIASETPFYCSPPFSPTFWSSFTTLKTLIVDKDNYLLATLPHLVSSLQRLIVRPRPGQSLGFVRLLKSLESSAPCLASLQELHFPPVHPECAPARLGELTERHLRVTDWCAERGIQVVTTPFIPEHDFLGYLEEVLDL</sequence>
<dbReference type="SUPFAM" id="SSF52047">
    <property type="entry name" value="RNI-like"/>
    <property type="match status" value="1"/>
</dbReference>
<proteinExistence type="predicted"/>
<dbReference type="InterPro" id="IPR032675">
    <property type="entry name" value="LRR_dom_sf"/>
</dbReference>
<protein>
    <recommendedName>
        <fullName evidence="3">F-box domain-containing protein</fullName>
    </recommendedName>
</protein>
<organism evidence="1 2">
    <name type="scientific">Leucosporidium creatinivorum</name>
    <dbReference type="NCBI Taxonomy" id="106004"/>
    <lineage>
        <taxon>Eukaryota</taxon>
        <taxon>Fungi</taxon>
        <taxon>Dikarya</taxon>
        <taxon>Basidiomycota</taxon>
        <taxon>Pucciniomycotina</taxon>
        <taxon>Microbotryomycetes</taxon>
        <taxon>Leucosporidiales</taxon>
        <taxon>Leucosporidium</taxon>
    </lineage>
</organism>
<evidence type="ECO:0008006" key="3">
    <source>
        <dbReference type="Google" id="ProtNLM"/>
    </source>
</evidence>
<comment type="caution">
    <text evidence="1">The sequence shown here is derived from an EMBL/GenBank/DDBJ whole genome shotgun (WGS) entry which is preliminary data.</text>
</comment>
<dbReference type="Proteomes" id="UP000193467">
    <property type="component" value="Unassembled WGS sequence"/>
</dbReference>
<gene>
    <name evidence="1" type="ORF">BCR35DRAFT_298015</name>
</gene>
<evidence type="ECO:0000313" key="1">
    <source>
        <dbReference type="EMBL" id="ORY92557.1"/>
    </source>
</evidence>